<proteinExistence type="predicted"/>
<name>A0A4R2RLQ7_9BACL</name>
<reference evidence="1 2" key="1">
    <citation type="submission" date="2019-03" db="EMBL/GenBank/DDBJ databases">
        <title>Genomic Encyclopedia of Type Strains, Phase IV (KMG-IV): sequencing the most valuable type-strain genomes for metagenomic binning, comparative biology and taxonomic classification.</title>
        <authorList>
            <person name="Goeker M."/>
        </authorList>
    </citation>
    <scope>NUCLEOTIDE SEQUENCE [LARGE SCALE GENOMIC DNA]</scope>
    <source>
        <strain evidence="1 2">DSM 46831</strain>
    </source>
</reference>
<dbReference type="EMBL" id="SLXV01000049">
    <property type="protein sequence ID" value="TCP63569.1"/>
    <property type="molecule type" value="Genomic_DNA"/>
</dbReference>
<evidence type="ECO:0000313" key="1">
    <source>
        <dbReference type="EMBL" id="TCP63569.1"/>
    </source>
</evidence>
<keyword evidence="2" id="KW-1185">Reference proteome</keyword>
<dbReference type="OrthoDB" id="2990195at2"/>
<accession>A0A4R2RLQ7</accession>
<protein>
    <submittedName>
        <fullName evidence="1">Uncharacterized protein</fullName>
    </submittedName>
</protein>
<dbReference type="RefSeq" id="WP_131849781.1">
    <property type="nucleotide sequence ID" value="NZ_SLXV01000049.1"/>
</dbReference>
<dbReference type="AlphaFoldDB" id="A0A4R2RLQ7"/>
<organism evidence="1 2">
    <name type="scientific">Baia soyae</name>
    <dbReference type="NCBI Taxonomy" id="1544746"/>
    <lineage>
        <taxon>Bacteria</taxon>
        <taxon>Bacillati</taxon>
        <taxon>Bacillota</taxon>
        <taxon>Bacilli</taxon>
        <taxon>Bacillales</taxon>
        <taxon>Thermoactinomycetaceae</taxon>
        <taxon>Baia</taxon>
    </lineage>
</organism>
<gene>
    <name evidence="1" type="ORF">EDD57_14913</name>
</gene>
<sequence length="89" mass="10716">MNKDQEIQDFITQLQVGEPVRVLTHDTEQYVLVERIFEGWIIDYRSERTIYRRVEEAIQFLAEIWNTDLKEVIHLQYAGLEEIEDLGEF</sequence>
<comment type="caution">
    <text evidence="1">The sequence shown here is derived from an EMBL/GenBank/DDBJ whole genome shotgun (WGS) entry which is preliminary data.</text>
</comment>
<evidence type="ECO:0000313" key="2">
    <source>
        <dbReference type="Proteomes" id="UP000294746"/>
    </source>
</evidence>
<dbReference type="Proteomes" id="UP000294746">
    <property type="component" value="Unassembled WGS sequence"/>
</dbReference>